<dbReference type="InterPro" id="IPR000719">
    <property type="entry name" value="Prot_kinase_dom"/>
</dbReference>
<gene>
    <name evidence="7" type="ORF">GMARGA_LOCUS1916</name>
</gene>
<dbReference type="InterPro" id="IPR051681">
    <property type="entry name" value="Ser/Thr_Kinases-Pseudokinases"/>
</dbReference>
<evidence type="ECO:0000256" key="3">
    <source>
        <dbReference type="ARBA" id="ARBA00022777"/>
    </source>
</evidence>
<evidence type="ECO:0000256" key="2">
    <source>
        <dbReference type="ARBA" id="ARBA00022741"/>
    </source>
</evidence>
<keyword evidence="4" id="KW-0067">ATP-binding</keyword>
<dbReference type="Gene3D" id="1.20.930.20">
    <property type="entry name" value="Adaptor protein Cbl, N-terminal domain"/>
    <property type="match status" value="1"/>
</dbReference>
<dbReference type="PANTHER" id="PTHR44329">
    <property type="entry name" value="SERINE/THREONINE-PROTEIN KINASE TNNI3K-RELATED"/>
    <property type="match status" value="1"/>
</dbReference>
<name>A0ABM8W0Q0_GIGMA</name>
<sequence length="1099" mass="128181">MITFYHFLKQAFEKKSINFIEFKDLNVIIEKIRYGYSLKNTPNINIEVTKHSLEDFYEKDINENEIEAILSSEVMLVCLIMRIGDDYYLLVEYANQGNLECYLKENTLNWDQRVSFATQLASGLDFLHSRNMVHLDLNPKNVFIHQGILKITNFGAITIFRPTDFFERISYIDPQELRSYIDDSQNFTQRIPSSNRIIQIVNGTREEPILNTSAQYFQLYQNCWQADPGIDKESLLQSWNLHKGLNIRVNDLIPGKQVLTVDGKIRYVKKKEFIRIYTNRNIVNSANSLISRSNVSSNRYAEESSIRLHIPLLQVEYIESKATGEFIEIIKEALKKQDQVSVSQSVIIGGALMIKPTSHEPFLQDIKNLKAHVYWAYDQIISGKPNVFDQVQFDNFMMIDANNNKRIISGYGLKAWMKNFYEHEDGYVISYNRIIPVYSLFNDEIKQNLRKNLEKFDDKPINTEFIPNINNFDNMDLNTWISCSPKIYLSDWVNNLNLRYGLVIQPRKIGRGLETAINFIGIPDIRSYSNSYMRLLQPSSKKEAFTLTNCIELNDIEIPFLTEKLMSDNFHPMFDCQPTSEVHCFIFSEKIKLIINADKVEPSEILIRAVNEAIENKFPFRSLKNVFDKFGHLWPQKIILGWTASRIYKYNSINKDHKPIDYELSLNNDKFVLQSNIMDKLQEWKNLLKVSDTCTFFMDSNGKIVKDCDIYFHLHKLEDQSILNPETYSQLRIVRLENLIPLYKILSKATQNIVENIFSDDFHIVMTGVAEIKRENQTHVNIQFAQLLQDDDYEMFGNLVTNNLQRISDVMIRFSLSNRRGCRATIHKFNRSIPIGAKVFWIMLAKGNGYFSKHTRDIKLLNGKEVLPGQSSFTHKLSISNVESYFPDSFIFVTSFDSENLDKYQVIQGKIIDSSKNNLNLEVSLYNTENQQSNELIALTMRWCAIDINPDQDAGFIAQIGIGETIKPFIPMIVTISILIKDITEIYEKAQFNKKICNSLLDRAKSAEAAINTLQRRKQENEEKFRSQLYYNSFMKFKNILEKIKNFAGEVTQIREINKYINASYVKDKFLELTSEYDKCMEDLHFKFVIAQDEQRRYD</sequence>
<dbReference type="InterPro" id="IPR001245">
    <property type="entry name" value="Ser-Thr/Tyr_kinase_cat_dom"/>
</dbReference>
<evidence type="ECO:0000256" key="1">
    <source>
        <dbReference type="ARBA" id="ARBA00022679"/>
    </source>
</evidence>
<evidence type="ECO:0000259" key="6">
    <source>
        <dbReference type="PROSITE" id="PS50011"/>
    </source>
</evidence>
<reference evidence="7 8" key="1">
    <citation type="submission" date="2021-06" db="EMBL/GenBank/DDBJ databases">
        <authorList>
            <person name="Kallberg Y."/>
            <person name="Tangrot J."/>
            <person name="Rosling A."/>
        </authorList>
    </citation>
    <scope>NUCLEOTIDE SEQUENCE [LARGE SCALE GENOMIC DNA]</scope>
    <source>
        <strain evidence="7 8">120-4 pot B 10/14</strain>
    </source>
</reference>
<dbReference type="PANTHER" id="PTHR44329:SF288">
    <property type="entry name" value="MITOGEN-ACTIVATED PROTEIN KINASE KINASE KINASE 20"/>
    <property type="match status" value="1"/>
</dbReference>
<keyword evidence="5" id="KW-0175">Coiled coil</keyword>
<keyword evidence="1" id="KW-0808">Transferase</keyword>
<evidence type="ECO:0000256" key="5">
    <source>
        <dbReference type="SAM" id="Coils"/>
    </source>
</evidence>
<dbReference type="Pfam" id="PF07714">
    <property type="entry name" value="PK_Tyr_Ser-Thr"/>
    <property type="match status" value="1"/>
</dbReference>
<keyword evidence="8" id="KW-1185">Reference proteome</keyword>
<keyword evidence="2" id="KW-0547">Nucleotide-binding</keyword>
<dbReference type="Gene3D" id="1.10.510.10">
    <property type="entry name" value="Transferase(Phosphotransferase) domain 1"/>
    <property type="match status" value="1"/>
</dbReference>
<dbReference type="SMART" id="SM00220">
    <property type="entry name" value="S_TKc"/>
    <property type="match status" value="1"/>
</dbReference>
<dbReference type="InterPro" id="IPR036537">
    <property type="entry name" value="Adaptor_Cbl_N_dom_sf"/>
</dbReference>
<protein>
    <submittedName>
        <fullName evidence="7">23566_t:CDS:1</fullName>
    </submittedName>
</protein>
<proteinExistence type="predicted"/>
<accession>A0ABM8W0Q0</accession>
<feature type="coiled-coil region" evidence="5">
    <location>
        <begin position="997"/>
        <end position="1024"/>
    </location>
</feature>
<dbReference type="PROSITE" id="PS50011">
    <property type="entry name" value="PROTEIN_KINASE_DOM"/>
    <property type="match status" value="1"/>
</dbReference>
<keyword evidence="3" id="KW-0418">Kinase</keyword>
<comment type="caution">
    <text evidence="7">The sequence shown here is derived from an EMBL/GenBank/DDBJ whole genome shotgun (WGS) entry which is preliminary data.</text>
</comment>
<dbReference type="InterPro" id="IPR059179">
    <property type="entry name" value="MLKL-like_MCAfunc"/>
</dbReference>
<evidence type="ECO:0000313" key="8">
    <source>
        <dbReference type="Proteomes" id="UP000789901"/>
    </source>
</evidence>
<dbReference type="CDD" id="cd21037">
    <property type="entry name" value="MLKL_NTD"/>
    <property type="match status" value="1"/>
</dbReference>
<dbReference type="Proteomes" id="UP000789901">
    <property type="component" value="Unassembled WGS sequence"/>
</dbReference>
<evidence type="ECO:0000256" key="4">
    <source>
        <dbReference type="ARBA" id="ARBA00022840"/>
    </source>
</evidence>
<dbReference type="SUPFAM" id="SSF56112">
    <property type="entry name" value="Protein kinase-like (PK-like)"/>
    <property type="match status" value="1"/>
</dbReference>
<feature type="domain" description="Protein kinase" evidence="6">
    <location>
        <begin position="1"/>
        <end position="363"/>
    </location>
</feature>
<dbReference type="InterPro" id="IPR011009">
    <property type="entry name" value="Kinase-like_dom_sf"/>
</dbReference>
<organism evidence="7 8">
    <name type="scientific">Gigaspora margarita</name>
    <dbReference type="NCBI Taxonomy" id="4874"/>
    <lineage>
        <taxon>Eukaryota</taxon>
        <taxon>Fungi</taxon>
        <taxon>Fungi incertae sedis</taxon>
        <taxon>Mucoromycota</taxon>
        <taxon>Glomeromycotina</taxon>
        <taxon>Glomeromycetes</taxon>
        <taxon>Diversisporales</taxon>
        <taxon>Gigasporaceae</taxon>
        <taxon>Gigaspora</taxon>
    </lineage>
</organism>
<dbReference type="EMBL" id="CAJVQB010000550">
    <property type="protein sequence ID" value="CAG8495097.1"/>
    <property type="molecule type" value="Genomic_DNA"/>
</dbReference>
<evidence type="ECO:0000313" key="7">
    <source>
        <dbReference type="EMBL" id="CAG8495097.1"/>
    </source>
</evidence>